<gene>
    <name evidence="10" type="ORF">B0T17DRAFT_335741</name>
</gene>
<dbReference type="EC" id="2.7.7.49" evidence="7"/>
<protein>
    <recommendedName>
        <fullName evidence="7">Telomerase reverse transcriptase</fullName>
        <ecNumber evidence="7">2.7.7.49</ecNumber>
    </recommendedName>
    <alternativeName>
        <fullName evidence="7">Telomerase catalytic subunit</fullName>
    </alternativeName>
</protein>
<dbReference type="Proteomes" id="UP001174934">
    <property type="component" value="Unassembled WGS sequence"/>
</dbReference>
<comment type="function">
    <text evidence="7">Telomerase is a ribonucleoprotein enzyme essential for the replication of chromosome termini in most eukaryotes. It elongates telomeres. It is a reverse transcriptase that adds simple sequence repeats to chromosome ends by copying a template sequence within the RNA component of the enzyme.</text>
</comment>
<evidence type="ECO:0000313" key="10">
    <source>
        <dbReference type="EMBL" id="KAK0618360.1"/>
    </source>
</evidence>
<comment type="catalytic activity">
    <reaction evidence="6 7">
        <text>DNA(n) + a 2'-deoxyribonucleoside 5'-triphosphate = DNA(n+1) + diphosphate</text>
        <dbReference type="Rhea" id="RHEA:22508"/>
        <dbReference type="Rhea" id="RHEA-COMP:17339"/>
        <dbReference type="Rhea" id="RHEA-COMP:17340"/>
        <dbReference type="ChEBI" id="CHEBI:33019"/>
        <dbReference type="ChEBI" id="CHEBI:61560"/>
        <dbReference type="ChEBI" id="CHEBI:173112"/>
        <dbReference type="EC" id="2.7.7.49"/>
    </reaction>
</comment>
<dbReference type="Pfam" id="PF12009">
    <property type="entry name" value="Telomerase_RBD"/>
    <property type="match status" value="1"/>
</dbReference>
<organism evidence="10 11">
    <name type="scientific">Bombardia bombarda</name>
    <dbReference type="NCBI Taxonomy" id="252184"/>
    <lineage>
        <taxon>Eukaryota</taxon>
        <taxon>Fungi</taxon>
        <taxon>Dikarya</taxon>
        <taxon>Ascomycota</taxon>
        <taxon>Pezizomycotina</taxon>
        <taxon>Sordariomycetes</taxon>
        <taxon>Sordariomycetidae</taxon>
        <taxon>Sordariales</taxon>
        <taxon>Lasiosphaeriaceae</taxon>
        <taxon>Bombardia</taxon>
    </lineage>
</organism>
<keyword evidence="1 7" id="KW-0808">Transferase</keyword>
<evidence type="ECO:0000256" key="3">
    <source>
        <dbReference type="ARBA" id="ARBA00022723"/>
    </source>
</evidence>
<feature type="region of interest" description="Disordered" evidence="8">
    <location>
        <begin position="474"/>
        <end position="509"/>
    </location>
</feature>
<evidence type="ECO:0000256" key="7">
    <source>
        <dbReference type="RuleBase" id="RU365061"/>
    </source>
</evidence>
<dbReference type="PANTHER" id="PTHR12066">
    <property type="entry name" value="TELOMERASE REVERSE TRANSCRIPTASE"/>
    <property type="match status" value="1"/>
</dbReference>
<dbReference type="GO" id="GO:0000333">
    <property type="term" value="C:telomerase catalytic core complex"/>
    <property type="evidence" value="ECO:0007669"/>
    <property type="project" value="TreeGrafter"/>
</dbReference>
<evidence type="ECO:0000256" key="5">
    <source>
        <dbReference type="ARBA" id="ARBA00022918"/>
    </source>
</evidence>
<reference evidence="10" key="1">
    <citation type="submission" date="2023-06" db="EMBL/GenBank/DDBJ databases">
        <title>Genome-scale phylogeny and comparative genomics of the fungal order Sordariales.</title>
        <authorList>
            <consortium name="Lawrence Berkeley National Laboratory"/>
            <person name="Hensen N."/>
            <person name="Bonometti L."/>
            <person name="Westerberg I."/>
            <person name="Brannstrom I.O."/>
            <person name="Guillou S."/>
            <person name="Cros-Aarteil S."/>
            <person name="Calhoun S."/>
            <person name="Haridas S."/>
            <person name="Kuo A."/>
            <person name="Mondo S."/>
            <person name="Pangilinan J."/>
            <person name="Riley R."/>
            <person name="LaButti K."/>
            <person name="Andreopoulos B."/>
            <person name="Lipzen A."/>
            <person name="Chen C."/>
            <person name="Yanf M."/>
            <person name="Daum C."/>
            <person name="Ng V."/>
            <person name="Clum A."/>
            <person name="Steindorff A."/>
            <person name="Ohm R."/>
            <person name="Martin F."/>
            <person name="Silar P."/>
            <person name="Natvig D."/>
            <person name="Lalanne C."/>
            <person name="Gautier V."/>
            <person name="Ament-velasquez S.L."/>
            <person name="Kruys A."/>
            <person name="Hutchinson M.I."/>
            <person name="Powell A.J."/>
            <person name="Barry K."/>
            <person name="Miller A.N."/>
            <person name="Grigoriev I.V."/>
            <person name="Debuchy R."/>
            <person name="Gladieux P."/>
            <person name="Thoren M.H."/>
            <person name="Johannesson H."/>
        </authorList>
    </citation>
    <scope>NUCLEOTIDE SEQUENCE</scope>
    <source>
        <strain evidence="10">SMH3391-2</strain>
    </source>
</reference>
<accession>A0AA39WN82</accession>
<comment type="subcellular location">
    <subcellularLocation>
        <location evidence="7">Nucleus</location>
    </subcellularLocation>
    <subcellularLocation>
        <location evidence="7">Chromosome</location>
        <location evidence="7">Telomere</location>
    </subcellularLocation>
</comment>
<evidence type="ECO:0000256" key="4">
    <source>
        <dbReference type="ARBA" id="ARBA00022842"/>
    </source>
</evidence>
<dbReference type="EMBL" id="JAULSR010000005">
    <property type="protein sequence ID" value="KAK0618360.1"/>
    <property type="molecule type" value="Genomic_DNA"/>
</dbReference>
<dbReference type="InterPro" id="IPR021891">
    <property type="entry name" value="Telomerase_RBD"/>
</dbReference>
<dbReference type="GO" id="GO:0042162">
    <property type="term" value="F:telomeric DNA binding"/>
    <property type="evidence" value="ECO:0007669"/>
    <property type="project" value="TreeGrafter"/>
</dbReference>
<dbReference type="SMART" id="SM00975">
    <property type="entry name" value="Telomerase_RBD"/>
    <property type="match status" value="1"/>
</dbReference>
<proteinExistence type="inferred from homology"/>
<keyword evidence="7" id="KW-0539">Nucleus</keyword>
<evidence type="ECO:0000256" key="1">
    <source>
        <dbReference type="ARBA" id="ARBA00022679"/>
    </source>
</evidence>
<dbReference type="InterPro" id="IPR003545">
    <property type="entry name" value="Telomerase_RT"/>
</dbReference>
<evidence type="ECO:0000256" key="2">
    <source>
        <dbReference type="ARBA" id="ARBA00022695"/>
    </source>
</evidence>
<feature type="compositionally biased region" description="Basic residues" evidence="8">
    <location>
        <begin position="1"/>
        <end position="11"/>
    </location>
</feature>
<evidence type="ECO:0000256" key="8">
    <source>
        <dbReference type="SAM" id="MobiDB-lite"/>
    </source>
</evidence>
<evidence type="ECO:0000256" key="6">
    <source>
        <dbReference type="ARBA" id="ARBA00048173"/>
    </source>
</evidence>
<sequence>MSASRPAKRRRVGDGGEPCRTAADATRGTMPDAHPKKRTKKERAQAEHAQRPDTDVVRQAVLAQYYGQIRTLREHVLAELPEESIIRRKKISLVGFGPSAPERPHTEDELAVGRLLDTTLVAVRHVLGEDDAKPEPDLRWEQWVGFSQKGDESNVTLPDGMKGSVFSQSEIIDFVIWLLFSREKAGKWPKHLICDGFRRHTGSRMPQGLTPAAALIPGLFSVYPNHCVQQLKESPWPQLLNLLGMAGERIMIDLLIDCSIFGAVEAGIGNLHQLSGIPISDLEQLASSVDKPKPSPTNVGGNVTELRPSDITFVRSRMLYAKAALNSRGLVHFGLRHIHVLNRFPRKVPSKIKEVVQPRGGQEPSVNRDDESCIHIMMYMFPRQFGLHNVFTSVVDRQQTAQKFQDYTLREEEIAKKFPKTATEGQPTKHVPKRLRGNLKLLVQRLQVLHQRCSYVEMLQHYCPIVPQAIQESKTEPTSDKSLTLSTKPCSQSAARSQKNPHPSTQPVPVMKTDSIIELATPIANISAFCQGVLSKLIPNEFWGSDSTQDRNKACFLKHVDKFIHLRRFESMCLHELMQGMKVRNIVPTCDCPFLSTLSDTRNRVAGSSRAGHQQVLSV</sequence>
<feature type="compositionally biased region" description="Polar residues" evidence="8">
    <location>
        <begin position="480"/>
        <end position="507"/>
    </location>
</feature>
<keyword evidence="5 7" id="KW-0695">RNA-directed DNA polymerase</keyword>
<dbReference type="GO" id="GO:0070034">
    <property type="term" value="F:telomerase RNA binding"/>
    <property type="evidence" value="ECO:0007669"/>
    <property type="project" value="TreeGrafter"/>
</dbReference>
<dbReference type="Gene3D" id="1.10.132.70">
    <property type="match status" value="1"/>
</dbReference>
<keyword evidence="4 7" id="KW-0460">Magnesium</keyword>
<name>A0AA39WN82_9PEZI</name>
<evidence type="ECO:0000313" key="11">
    <source>
        <dbReference type="Proteomes" id="UP001174934"/>
    </source>
</evidence>
<keyword evidence="11" id="KW-1185">Reference proteome</keyword>
<feature type="region of interest" description="Disordered" evidence="8">
    <location>
        <begin position="1"/>
        <end position="53"/>
    </location>
</feature>
<comment type="similarity">
    <text evidence="7">Belongs to the reverse transcriptase family. Telomerase subfamily.</text>
</comment>
<dbReference type="GO" id="GO:0000781">
    <property type="term" value="C:chromosome, telomeric region"/>
    <property type="evidence" value="ECO:0007669"/>
    <property type="project" value="UniProtKB-SubCell"/>
</dbReference>
<keyword evidence="7" id="KW-0779">Telomere</keyword>
<evidence type="ECO:0000259" key="9">
    <source>
        <dbReference type="SMART" id="SM00975"/>
    </source>
</evidence>
<keyword evidence="7" id="KW-0158">Chromosome</keyword>
<dbReference type="PANTHER" id="PTHR12066:SF0">
    <property type="entry name" value="TELOMERASE REVERSE TRANSCRIPTASE"/>
    <property type="match status" value="1"/>
</dbReference>
<keyword evidence="3 7" id="KW-0479">Metal-binding</keyword>
<dbReference type="GO" id="GO:0003720">
    <property type="term" value="F:telomerase activity"/>
    <property type="evidence" value="ECO:0007669"/>
    <property type="project" value="InterPro"/>
</dbReference>
<comment type="caution">
    <text evidence="10">The sequence shown here is derived from an EMBL/GenBank/DDBJ whole genome shotgun (WGS) entry which is preliminary data.</text>
</comment>
<feature type="domain" description="Telomerase ribonucleoprotein complex - RNA-binding" evidence="9">
    <location>
        <begin position="524"/>
        <end position="618"/>
    </location>
</feature>
<feature type="compositionally biased region" description="Basic and acidic residues" evidence="8">
    <location>
        <begin position="42"/>
        <end position="53"/>
    </location>
</feature>
<keyword evidence="2 7" id="KW-0548">Nucleotidyltransferase</keyword>
<dbReference type="GO" id="GO:0046872">
    <property type="term" value="F:metal ion binding"/>
    <property type="evidence" value="ECO:0007669"/>
    <property type="project" value="UniProtKB-KW"/>
</dbReference>
<dbReference type="AlphaFoldDB" id="A0AA39WN82"/>
<dbReference type="GO" id="GO:0007004">
    <property type="term" value="P:telomere maintenance via telomerase"/>
    <property type="evidence" value="ECO:0007669"/>
    <property type="project" value="TreeGrafter"/>
</dbReference>